<proteinExistence type="predicted"/>
<dbReference type="SUPFAM" id="SSF51206">
    <property type="entry name" value="cAMP-binding domain-like"/>
    <property type="match status" value="1"/>
</dbReference>
<feature type="domain" description="HTH crp-type" evidence="5">
    <location>
        <begin position="160"/>
        <end position="232"/>
    </location>
</feature>
<feature type="domain" description="Cyclic nucleotide-binding" evidence="4">
    <location>
        <begin position="26"/>
        <end position="146"/>
    </location>
</feature>
<evidence type="ECO:0000313" key="7">
    <source>
        <dbReference type="Proteomes" id="UP000308828"/>
    </source>
</evidence>
<dbReference type="PROSITE" id="PS51063">
    <property type="entry name" value="HTH_CRP_2"/>
    <property type="match status" value="1"/>
</dbReference>
<protein>
    <submittedName>
        <fullName evidence="6">Crp/Fnr family transcriptional regulator</fullName>
    </submittedName>
</protein>
<dbReference type="PRINTS" id="PR00034">
    <property type="entry name" value="HTHCRP"/>
</dbReference>
<keyword evidence="7" id="KW-1185">Reference proteome</keyword>
<dbReference type="SUPFAM" id="SSF46785">
    <property type="entry name" value="Winged helix' DNA-binding domain"/>
    <property type="match status" value="1"/>
</dbReference>
<dbReference type="GO" id="GO:0003700">
    <property type="term" value="F:DNA-binding transcription factor activity"/>
    <property type="evidence" value="ECO:0007669"/>
    <property type="project" value="TreeGrafter"/>
</dbReference>
<dbReference type="InterPro" id="IPR036388">
    <property type="entry name" value="WH-like_DNA-bd_sf"/>
</dbReference>
<dbReference type="InterPro" id="IPR012318">
    <property type="entry name" value="HTH_CRP"/>
</dbReference>
<dbReference type="EMBL" id="STGV01000002">
    <property type="protein sequence ID" value="THV23891.1"/>
    <property type="molecule type" value="Genomic_DNA"/>
</dbReference>
<dbReference type="InterPro" id="IPR000595">
    <property type="entry name" value="cNMP-bd_dom"/>
</dbReference>
<accession>A0A4S8P3C2</accession>
<evidence type="ECO:0000256" key="2">
    <source>
        <dbReference type="ARBA" id="ARBA00023125"/>
    </source>
</evidence>
<comment type="caution">
    <text evidence="6">The sequence shown here is derived from an EMBL/GenBank/DDBJ whole genome shotgun (WGS) entry which is preliminary data.</text>
</comment>
<keyword evidence="3" id="KW-0804">Transcription</keyword>
<dbReference type="PANTHER" id="PTHR24567">
    <property type="entry name" value="CRP FAMILY TRANSCRIPTIONAL REGULATORY PROTEIN"/>
    <property type="match status" value="1"/>
</dbReference>
<evidence type="ECO:0000256" key="3">
    <source>
        <dbReference type="ARBA" id="ARBA00023163"/>
    </source>
</evidence>
<evidence type="ECO:0000313" key="6">
    <source>
        <dbReference type="EMBL" id="THV23891.1"/>
    </source>
</evidence>
<organism evidence="6 7">
    <name type="scientific">Peteryoungia ipomoeae</name>
    <dbReference type="NCBI Taxonomy" id="1210932"/>
    <lineage>
        <taxon>Bacteria</taxon>
        <taxon>Pseudomonadati</taxon>
        <taxon>Pseudomonadota</taxon>
        <taxon>Alphaproteobacteria</taxon>
        <taxon>Hyphomicrobiales</taxon>
        <taxon>Rhizobiaceae</taxon>
        <taxon>Peteryoungia</taxon>
    </lineage>
</organism>
<dbReference type="InterPro" id="IPR014710">
    <property type="entry name" value="RmlC-like_jellyroll"/>
</dbReference>
<evidence type="ECO:0000259" key="5">
    <source>
        <dbReference type="PROSITE" id="PS51063"/>
    </source>
</evidence>
<dbReference type="Gene3D" id="2.60.120.10">
    <property type="entry name" value="Jelly Rolls"/>
    <property type="match status" value="1"/>
</dbReference>
<evidence type="ECO:0000256" key="1">
    <source>
        <dbReference type="ARBA" id="ARBA00023015"/>
    </source>
</evidence>
<dbReference type="SMART" id="SM00100">
    <property type="entry name" value="cNMP"/>
    <property type="match status" value="1"/>
</dbReference>
<keyword evidence="1" id="KW-0805">Transcription regulation</keyword>
<dbReference type="InterPro" id="IPR050397">
    <property type="entry name" value="Env_Response_Regulators"/>
</dbReference>
<dbReference type="PANTHER" id="PTHR24567:SF74">
    <property type="entry name" value="HTH-TYPE TRANSCRIPTIONAL REGULATOR ARCR"/>
    <property type="match status" value="1"/>
</dbReference>
<dbReference type="Gene3D" id="1.10.10.10">
    <property type="entry name" value="Winged helix-like DNA-binding domain superfamily/Winged helix DNA-binding domain"/>
    <property type="match status" value="1"/>
</dbReference>
<dbReference type="AlphaFoldDB" id="A0A4S8P3C2"/>
<dbReference type="PROSITE" id="PS50042">
    <property type="entry name" value="CNMP_BINDING_3"/>
    <property type="match status" value="1"/>
</dbReference>
<reference evidence="6 7" key="1">
    <citation type="submission" date="2019-04" db="EMBL/GenBank/DDBJ databases">
        <title>Genome sequence of strain shin9-1.</title>
        <authorList>
            <person name="Gao J."/>
            <person name="Sun J."/>
        </authorList>
    </citation>
    <scope>NUCLEOTIDE SEQUENCE [LARGE SCALE GENOMIC DNA]</scope>
    <source>
        <strain evidence="7">shin9-1</strain>
    </source>
</reference>
<dbReference type="CDD" id="cd00038">
    <property type="entry name" value="CAP_ED"/>
    <property type="match status" value="1"/>
</dbReference>
<keyword evidence="2" id="KW-0238">DNA-binding</keyword>
<evidence type="ECO:0000259" key="4">
    <source>
        <dbReference type="PROSITE" id="PS50042"/>
    </source>
</evidence>
<dbReference type="Pfam" id="PF13545">
    <property type="entry name" value="HTH_Crp_2"/>
    <property type="match status" value="1"/>
</dbReference>
<dbReference type="SMART" id="SM00419">
    <property type="entry name" value="HTH_CRP"/>
    <property type="match status" value="1"/>
</dbReference>
<name>A0A4S8P3C2_9HYPH</name>
<dbReference type="GO" id="GO:0005829">
    <property type="term" value="C:cytosol"/>
    <property type="evidence" value="ECO:0007669"/>
    <property type="project" value="TreeGrafter"/>
</dbReference>
<dbReference type="InterPro" id="IPR036390">
    <property type="entry name" value="WH_DNA-bd_sf"/>
</dbReference>
<dbReference type="Proteomes" id="UP000308828">
    <property type="component" value="Unassembled WGS sequence"/>
</dbReference>
<dbReference type="GO" id="GO:0003677">
    <property type="term" value="F:DNA binding"/>
    <property type="evidence" value="ECO:0007669"/>
    <property type="project" value="UniProtKB-KW"/>
</dbReference>
<sequence>MKAQPLPVSGMSSIHVIPPTLRGCAIFSSLSPEEDREWLTRCHSRTLSAGESLVDFEDMSKDVFVVQSGEIRAVLRFTVGKEAILGTFKRGDILGEQAAIDDLARSASLMAVNDSTVTVIPYAVFHDILRQRPDVSLSLLQLLSRRIRAMNDRLSELSFLDTKHRLYNTLLRLSRVRNDGGRERIISPPLVHAELAEHIGSSRETVSREMSRLAREELVERTNRAIILKNPLELSRRISRALEG</sequence>
<dbReference type="OrthoDB" id="3182344at2"/>
<gene>
    <name evidence="6" type="ORF">FAA97_07875</name>
</gene>
<dbReference type="Pfam" id="PF00027">
    <property type="entry name" value="cNMP_binding"/>
    <property type="match status" value="1"/>
</dbReference>
<dbReference type="InterPro" id="IPR018490">
    <property type="entry name" value="cNMP-bd_dom_sf"/>
</dbReference>